<evidence type="ECO:0000256" key="2">
    <source>
        <dbReference type="SAM" id="MobiDB-lite"/>
    </source>
</evidence>
<reference evidence="3 4" key="1">
    <citation type="journal article" date="2014" name="World J. Microbiol. Biotechnol.">
        <title>Biodiversity and physiological characteristics of Antarctic and Arctic lichens-associated bacteria.</title>
        <authorList>
            <person name="Lee Y.M."/>
            <person name="Kim E.H."/>
            <person name="Lee H.K."/>
            <person name="Hong S.G."/>
        </authorList>
    </citation>
    <scope>NUCLEOTIDE SEQUENCE [LARGE SCALE GENOMIC DNA]</scope>
    <source>
        <strain evidence="3 4">PAMC 26569</strain>
        <plasmid evidence="3">unnamed2</plasmid>
    </source>
</reference>
<protein>
    <submittedName>
        <fullName evidence="3">MucR family transcriptional regulator</fullName>
    </submittedName>
</protein>
<gene>
    <name evidence="3" type="ORF">HN018_24950</name>
</gene>
<dbReference type="Pfam" id="PF05443">
    <property type="entry name" value="ROS_MUCR"/>
    <property type="match status" value="1"/>
</dbReference>
<sequence>MTELSASLLELTTQIVSAHCAMNAVPAEDLPTLIRKVFAALSSIDGRPEDAAAAGPEALTPAVPIKKSVFPDYIVCLEDGRKLKMLKRYLQTSYGMTPAQYRERWKLPQDYPMVAPNYAKRRSDLARESGLGRKSDAQDGS</sequence>
<evidence type="ECO:0000313" key="4">
    <source>
        <dbReference type="Proteomes" id="UP000500767"/>
    </source>
</evidence>
<organism evidence="3 4">
    <name type="scientific">Lichenicola cladoniae</name>
    <dbReference type="NCBI Taxonomy" id="1484109"/>
    <lineage>
        <taxon>Bacteria</taxon>
        <taxon>Pseudomonadati</taxon>
        <taxon>Pseudomonadota</taxon>
        <taxon>Alphaproteobacteria</taxon>
        <taxon>Acetobacterales</taxon>
        <taxon>Acetobacteraceae</taxon>
        <taxon>Lichenicola</taxon>
    </lineage>
</organism>
<dbReference type="InterPro" id="IPR008807">
    <property type="entry name" value="ROS_MUCR"/>
</dbReference>
<proteinExistence type="inferred from homology"/>
<dbReference type="Gene3D" id="1.10.10.1550">
    <property type="entry name" value="ROS/MUCR transcriptional regulator protein"/>
    <property type="match status" value="1"/>
</dbReference>
<dbReference type="InterPro" id="IPR041920">
    <property type="entry name" value="ROS/MUCR_sf"/>
</dbReference>
<name>A0A6M8HXZ5_9PROT</name>
<dbReference type="GO" id="GO:0006355">
    <property type="term" value="P:regulation of DNA-templated transcription"/>
    <property type="evidence" value="ECO:0007669"/>
    <property type="project" value="InterPro"/>
</dbReference>
<comment type="similarity">
    <text evidence="1">Belongs to the ros/MucR family.</text>
</comment>
<dbReference type="KEGG" id="lck:HN018_24950"/>
<dbReference type="Proteomes" id="UP000500767">
    <property type="component" value="Plasmid unnamed2"/>
</dbReference>
<evidence type="ECO:0000313" key="3">
    <source>
        <dbReference type="EMBL" id="QKE93434.1"/>
    </source>
</evidence>
<feature type="region of interest" description="Disordered" evidence="2">
    <location>
        <begin position="122"/>
        <end position="141"/>
    </location>
</feature>
<dbReference type="GO" id="GO:0003677">
    <property type="term" value="F:DNA binding"/>
    <property type="evidence" value="ECO:0007669"/>
    <property type="project" value="InterPro"/>
</dbReference>
<dbReference type="GO" id="GO:0008270">
    <property type="term" value="F:zinc ion binding"/>
    <property type="evidence" value="ECO:0007669"/>
    <property type="project" value="InterPro"/>
</dbReference>
<keyword evidence="4" id="KW-1185">Reference proteome</keyword>
<evidence type="ECO:0000256" key="1">
    <source>
        <dbReference type="ARBA" id="ARBA00007031"/>
    </source>
</evidence>
<dbReference type="AlphaFoldDB" id="A0A6M8HXZ5"/>
<geneLocation type="plasmid" evidence="3 4">
    <name>unnamed2</name>
</geneLocation>
<keyword evidence="3" id="KW-0614">Plasmid</keyword>
<dbReference type="EMBL" id="CP053710">
    <property type="protein sequence ID" value="QKE93434.1"/>
    <property type="molecule type" value="Genomic_DNA"/>
</dbReference>
<accession>A0A6M8HXZ5</accession>